<organism evidence="3 4">
    <name type="scientific">Drechslerella stenobrocha 248</name>
    <dbReference type="NCBI Taxonomy" id="1043628"/>
    <lineage>
        <taxon>Eukaryota</taxon>
        <taxon>Fungi</taxon>
        <taxon>Dikarya</taxon>
        <taxon>Ascomycota</taxon>
        <taxon>Pezizomycotina</taxon>
        <taxon>Orbiliomycetes</taxon>
        <taxon>Orbiliales</taxon>
        <taxon>Orbiliaceae</taxon>
        <taxon>Drechslerella</taxon>
    </lineage>
</organism>
<dbReference type="SUPFAM" id="SSF51735">
    <property type="entry name" value="NAD(P)-binding Rossmann-fold domains"/>
    <property type="match status" value="1"/>
</dbReference>
<dbReference type="Proteomes" id="UP000024837">
    <property type="component" value="Unassembled WGS sequence"/>
</dbReference>
<dbReference type="PRINTS" id="PR00081">
    <property type="entry name" value="GDHRDH"/>
</dbReference>
<keyword evidence="2" id="KW-0560">Oxidoreductase</keyword>
<dbReference type="OrthoDB" id="5840532at2759"/>
<dbReference type="InterPro" id="IPR036291">
    <property type="entry name" value="NAD(P)-bd_dom_sf"/>
</dbReference>
<proteinExistence type="inferred from homology"/>
<evidence type="ECO:0000256" key="2">
    <source>
        <dbReference type="ARBA" id="ARBA00023002"/>
    </source>
</evidence>
<dbReference type="EMBL" id="KI966450">
    <property type="protein sequence ID" value="EWC43846.1"/>
    <property type="molecule type" value="Genomic_DNA"/>
</dbReference>
<evidence type="ECO:0000313" key="3">
    <source>
        <dbReference type="EMBL" id="EWC43846.1"/>
    </source>
</evidence>
<protein>
    <submittedName>
        <fullName evidence="3">Uncharacterized protein</fullName>
    </submittedName>
</protein>
<comment type="similarity">
    <text evidence="1">Belongs to the short-chain dehydrogenases/reductases (SDR) family.</text>
</comment>
<dbReference type="PANTHER" id="PTHR24321">
    <property type="entry name" value="DEHYDROGENASES, SHORT CHAIN"/>
    <property type="match status" value="1"/>
</dbReference>
<dbReference type="HOGENOM" id="CLU_010194_1_0_1"/>
<evidence type="ECO:0000256" key="1">
    <source>
        <dbReference type="ARBA" id="ARBA00006484"/>
    </source>
</evidence>
<dbReference type="Pfam" id="PF13561">
    <property type="entry name" value="adh_short_C2"/>
    <property type="match status" value="1"/>
</dbReference>
<dbReference type="Gene3D" id="3.40.50.720">
    <property type="entry name" value="NAD(P)-binding Rossmann-like Domain"/>
    <property type="match status" value="1"/>
</dbReference>
<dbReference type="PANTHER" id="PTHR24321:SF8">
    <property type="entry name" value="ESTRADIOL 17-BETA-DEHYDROGENASE 8-RELATED"/>
    <property type="match status" value="1"/>
</dbReference>
<gene>
    <name evidence="3" type="ORF">DRE_07290</name>
</gene>
<reference evidence="3 4" key="1">
    <citation type="submission" date="2013-05" db="EMBL/GenBank/DDBJ databases">
        <title>Drechslerella stenobrocha genome reveals carnivorous origination and mechanical trapping mechanism of predatory fungi.</title>
        <authorList>
            <person name="Liu X."/>
            <person name="Zhang W."/>
            <person name="Liu K."/>
        </authorList>
    </citation>
    <scope>NUCLEOTIDE SEQUENCE [LARGE SCALE GENOMIC DNA]</scope>
    <source>
        <strain evidence="3 4">248</strain>
    </source>
</reference>
<evidence type="ECO:0000313" key="4">
    <source>
        <dbReference type="Proteomes" id="UP000024837"/>
    </source>
</evidence>
<dbReference type="InterPro" id="IPR002347">
    <property type="entry name" value="SDR_fam"/>
</dbReference>
<dbReference type="PRINTS" id="PR00080">
    <property type="entry name" value="SDRFAMILY"/>
</dbReference>
<sequence length="273" mass="29329">MPDALNYFITGAARGIGRGLSRRLLSRGHRVFLLDANLIELTNTSSLLLSTGISQASFRTSHTDLSNRAAIAAAVDSARDFFAGRIDVLIHNAFPTPHLWADGATMTSTDTDILADWDRKLAVGLTAPFMLSRLCIPLLTASPHSPGTIIHMSSTRAHQAEPNHEAYSAVKAGLLGLTQSMAVSLGAQHKIRVNAISPGWIHVEADENTTADEAGTRWEDGLTEQDHAWHPAGRVGKVGDVLKAVDFLVDSDFVTGTEIVLDGGVTKKMVYPE</sequence>
<name>W7HIU6_9PEZI</name>
<dbReference type="AlphaFoldDB" id="W7HIU6"/>
<accession>W7HIU6</accession>
<keyword evidence="4" id="KW-1185">Reference proteome</keyword>
<dbReference type="GO" id="GO:0016491">
    <property type="term" value="F:oxidoreductase activity"/>
    <property type="evidence" value="ECO:0007669"/>
    <property type="project" value="UniProtKB-KW"/>
</dbReference>